<dbReference type="Proteomes" id="UP001634393">
    <property type="component" value="Unassembled WGS sequence"/>
</dbReference>
<organism evidence="2 3">
    <name type="scientific">Penstemon smallii</name>
    <dbReference type="NCBI Taxonomy" id="265156"/>
    <lineage>
        <taxon>Eukaryota</taxon>
        <taxon>Viridiplantae</taxon>
        <taxon>Streptophyta</taxon>
        <taxon>Embryophyta</taxon>
        <taxon>Tracheophyta</taxon>
        <taxon>Spermatophyta</taxon>
        <taxon>Magnoliopsida</taxon>
        <taxon>eudicotyledons</taxon>
        <taxon>Gunneridae</taxon>
        <taxon>Pentapetalae</taxon>
        <taxon>asterids</taxon>
        <taxon>lamiids</taxon>
        <taxon>Lamiales</taxon>
        <taxon>Plantaginaceae</taxon>
        <taxon>Cheloneae</taxon>
        <taxon>Penstemon</taxon>
    </lineage>
</organism>
<feature type="region of interest" description="Disordered" evidence="1">
    <location>
        <begin position="363"/>
        <end position="412"/>
    </location>
</feature>
<sequence length="412" mass="46975">MVAITAFEWQVRVIFISKTGERATPFIRQTAKNYRSFATFAFALWKEEESTFWWNMFGVESAPAIVFLKDPGVEPVVYHGSINSSAFTDIMEKNKYHVLPQLRNVTAKDLGCDVHGYSRAGNDIKIWYCAIVAGRPSQELNQMRKTMRRVQEKLSNDEETDLVDQEPMSAPAAVALKEKRLTFAWLDGETQHRYCLFHIHSEHSYETCGPRRGITDAPQLFIVRYERNDTTTDERTETKKEPKNVFQAWHHTEVDPVSTLVAKYNGSSEIPEIIRWISQIIKDGDSRELPPFKTSAPELVPEDADWSHGSQRLISSGKNMKQWTSGFVSQISNNLGDPRIGPSLLLGALMSFGLIWLNRNRSTQSSQLKDEHDQPSRRNRGRSGLNQLIPPSITDMEPRDAQQMPLLDSDSE</sequence>
<dbReference type="InterPro" id="IPR052448">
    <property type="entry name" value="DnaJ_C16_autophagy_reg"/>
</dbReference>
<dbReference type="PANTHER" id="PTHR44303:SF2">
    <property type="entry name" value="DNAJ HOMOLOG SUBFAMILY C MEMBER 16"/>
    <property type="match status" value="1"/>
</dbReference>
<reference evidence="2 3" key="1">
    <citation type="submission" date="2024-12" db="EMBL/GenBank/DDBJ databases">
        <title>The unique morphological basis and parallel evolutionary history of personate flowers in Penstemon.</title>
        <authorList>
            <person name="Depatie T.H."/>
            <person name="Wessinger C.A."/>
        </authorList>
    </citation>
    <scope>NUCLEOTIDE SEQUENCE [LARGE SCALE GENOMIC DNA]</scope>
    <source>
        <strain evidence="2">WTNN_2</strain>
        <tissue evidence="2">Leaf</tissue>
    </source>
</reference>
<dbReference type="AlphaFoldDB" id="A0ABD3RJ25"/>
<accession>A0ABD3RJ25</accession>
<evidence type="ECO:0000256" key="1">
    <source>
        <dbReference type="SAM" id="MobiDB-lite"/>
    </source>
</evidence>
<gene>
    <name evidence="2" type="ORF">ACJIZ3_014273</name>
</gene>
<keyword evidence="3" id="KW-1185">Reference proteome</keyword>
<protein>
    <submittedName>
        <fullName evidence="2">Uncharacterized protein</fullName>
    </submittedName>
</protein>
<dbReference type="SUPFAM" id="SSF52833">
    <property type="entry name" value="Thioredoxin-like"/>
    <property type="match status" value="1"/>
</dbReference>
<comment type="caution">
    <text evidence="2">The sequence shown here is derived from an EMBL/GenBank/DDBJ whole genome shotgun (WGS) entry which is preliminary data.</text>
</comment>
<dbReference type="PANTHER" id="PTHR44303">
    <property type="entry name" value="DNAJ HOMOLOG SUBFAMILY C MEMBER 16"/>
    <property type="match status" value="1"/>
</dbReference>
<dbReference type="InterPro" id="IPR036249">
    <property type="entry name" value="Thioredoxin-like_sf"/>
</dbReference>
<dbReference type="EMBL" id="JBJXBP010000008">
    <property type="protein sequence ID" value="KAL3813005.1"/>
    <property type="molecule type" value="Genomic_DNA"/>
</dbReference>
<proteinExistence type="predicted"/>
<evidence type="ECO:0000313" key="3">
    <source>
        <dbReference type="Proteomes" id="UP001634393"/>
    </source>
</evidence>
<evidence type="ECO:0000313" key="2">
    <source>
        <dbReference type="EMBL" id="KAL3813005.1"/>
    </source>
</evidence>
<name>A0ABD3RJ25_9LAMI</name>